<dbReference type="AlphaFoldDB" id="A0A5C5FK59"/>
<evidence type="ECO:0000259" key="12">
    <source>
        <dbReference type="PROSITE" id="PS50922"/>
    </source>
</evidence>
<feature type="domain" description="TLC" evidence="12">
    <location>
        <begin position="168"/>
        <end position="397"/>
    </location>
</feature>
<evidence type="ECO:0000256" key="8">
    <source>
        <dbReference type="ARBA" id="ARBA00023180"/>
    </source>
</evidence>
<accession>A0A5C5FK59</accession>
<evidence type="ECO:0000256" key="9">
    <source>
        <dbReference type="PROSITE-ProRule" id="PRU00205"/>
    </source>
</evidence>
<evidence type="ECO:0000256" key="4">
    <source>
        <dbReference type="ARBA" id="ARBA00022692"/>
    </source>
</evidence>
<feature type="transmembrane region" description="Helical" evidence="11">
    <location>
        <begin position="370"/>
        <end position="393"/>
    </location>
</feature>
<feature type="compositionally biased region" description="Polar residues" evidence="10">
    <location>
        <begin position="24"/>
        <end position="33"/>
    </location>
</feature>
<dbReference type="SMART" id="SM00724">
    <property type="entry name" value="TLC"/>
    <property type="match status" value="1"/>
</dbReference>
<dbReference type="GO" id="GO:0050291">
    <property type="term" value="F:sphingosine N-acyltransferase activity"/>
    <property type="evidence" value="ECO:0007669"/>
    <property type="project" value="InterPro"/>
</dbReference>
<gene>
    <name evidence="13" type="ORF">DMC30DRAFT_370111</name>
</gene>
<comment type="caution">
    <text evidence="13">The sequence shown here is derived from an EMBL/GenBank/DDBJ whole genome shotgun (WGS) entry which is preliminary data.</text>
</comment>
<dbReference type="InterPro" id="IPR006634">
    <property type="entry name" value="TLC-dom"/>
</dbReference>
<dbReference type="Pfam" id="PF03798">
    <property type="entry name" value="TRAM_LAG1_CLN8"/>
    <property type="match status" value="1"/>
</dbReference>
<organism evidence="13 14">
    <name type="scientific">Rhodotorula diobovata</name>
    <dbReference type="NCBI Taxonomy" id="5288"/>
    <lineage>
        <taxon>Eukaryota</taxon>
        <taxon>Fungi</taxon>
        <taxon>Dikarya</taxon>
        <taxon>Basidiomycota</taxon>
        <taxon>Pucciniomycotina</taxon>
        <taxon>Microbotryomycetes</taxon>
        <taxon>Sporidiobolales</taxon>
        <taxon>Sporidiobolaceae</taxon>
        <taxon>Rhodotorula</taxon>
    </lineage>
</organism>
<evidence type="ECO:0000256" key="2">
    <source>
        <dbReference type="ARBA" id="ARBA00009808"/>
    </source>
</evidence>
<evidence type="ECO:0000256" key="1">
    <source>
        <dbReference type="ARBA" id="ARBA00004477"/>
    </source>
</evidence>
<evidence type="ECO:0000256" key="10">
    <source>
        <dbReference type="SAM" id="MobiDB-lite"/>
    </source>
</evidence>
<keyword evidence="7 9" id="KW-0472">Membrane</keyword>
<comment type="subcellular location">
    <subcellularLocation>
        <location evidence="1">Endoplasmic reticulum membrane</location>
        <topology evidence="1">Multi-pass membrane protein</topology>
    </subcellularLocation>
</comment>
<evidence type="ECO:0000256" key="6">
    <source>
        <dbReference type="ARBA" id="ARBA00022989"/>
    </source>
</evidence>
<protein>
    <submittedName>
        <fullName evidence="13">Longevity assurance proteins LAG1/LAC1</fullName>
    </submittedName>
</protein>
<dbReference type="GO" id="GO:0046513">
    <property type="term" value="P:ceramide biosynthetic process"/>
    <property type="evidence" value="ECO:0007669"/>
    <property type="project" value="InterPro"/>
</dbReference>
<feature type="region of interest" description="Disordered" evidence="10">
    <location>
        <begin position="1"/>
        <end position="53"/>
    </location>
</feature>
<dbReference type="PANTHER" id="PTHR12560:SF11">
    <property type="entry name" value="CERAMIDE SYNTHASE LAC1-RELATED"/>
    <property type="match status" value="1"/>
</dbReference>
<evidence type="ECO:0000256" key="3">
    <source>
        <dbReference type="ARBA" id="ARBA00022679"/>
    </source>
</evidence>
<proteinExistence type="inferred from homology"/>
<dbReference type="STRING" id="5288.A0A5C5FK59"/>
<name>A0A5C5FK59_9BASI</name>
<feature type="transmembrane region" description="Helical" evidence="11">
    <location>
        <begin position="176"/>
        <end position="194"/>
    </location>
</feature>
<dbReference type="GO" id="GO:0005789">
    <property type="term" value="C:endoplasmic reticulum membrane"/>
    <property type="evidence" value="ECO:0007669"/>
    <property type="project" value="UniProtKB-SubCell"/>
</dbReference>
<evidence type="ECO:0000313" key="14">
    <source>
        <dbReference type="Proteomes" id="UP000311382"/>
    </source>
</evidence>
<keyword evidence="14" id="KW-1185">Reference proteome</keyword>
<dbReference type="PANTHER" id="PTHR12560">
    <property type="entry name" value="LONGEVITY ASSURANCE FACTOR 1 LAG1"/>
    <property type="match status" value="1"/>
</dbReference>
<keyword evidence="5" id="KW-0256">Endoplasmic reticulum</keyword>
<reference evidence="13 14" key="1">
    <citation type="submission" date="2019-03" db="EMBL/GenBank/DDBJ databases">
        <title>Rhodosporidium diobovatum UCD-FST 08-225 genome sequencing, assembly, and annotation.</title>
        <authorList>
            <person name="Fakankun I.U."/>
            <person name="Fristensky B."/>
            <person name="Levin D.B."/>
        </authorList>
    </citation>
    <scope>NUCLEOTIDE SEQUENCE [LARGE SCALE GENOMIC DNA]</scope>
    <source>
        <strain evidence="13 14">UCD-FST 08-225</strain>
    </source>
</reference>
<dbReference type="PROSITE" id="PS50922">
    <property type="entry name" value="TLC"/>
    <property type="match status" value="1"/>
</dbReference>
<evidence type="ECO:0000256" key="5">
    <source>
        <dbReference type="ARBA" id="ARBA00022824"/>
    </source>
</evidence>
<keyword evidence="8" id="KW-0325">Glycoprotein</keyword>
<dbReference type="EMBL" id="SOZI01000230">
    <property type="protein sequence ID" value="TNY17197.1"/>
    <property type="molecule type" value="Genomic_DNA"/>
</dbReference>
<evidence type="ECO:0000256" key="11">
    <source>
        <dbReference type="SAM" id="Phobius"/>
    </source>
</evidence>
<feature type="transmembrane region" description="Helical" evidence="11">
    <location>
        <begin position="133"/>
        <end position="155"/>
    </location>
</feature>
<dbReference type="OrthoDB" id="3053196at2759"/>
<dbReference type="Proteomes" id="UP000311382">
    <property type="component" value="Unassembled WGS sequence"/>
</dbReference>
<sequence>MAARKRATSIGQDALNELDKASQPVGTTATAHNSQGARRGGAAAKGGSQAQPWTQATGPLAWLVKPKCTLPIIAATVAAWAALEHSSTSPSSTSPLKGGSDNPLTPLLWISYALPPIPGDASSTRYGKGPKDLLFLGFYIIVFSFVRQALTEYLLRPLARALGLKTEGKITRFMEQAYAVVYFSWSGAFGLYVMSRQPSWWYNTEHFWLGYPHWRMDGPLKTYYLLQFSYWLQQMIILVMRLEKPRVDFRELVIHHIVTLWLVGWSYMINLTMIGTAVFVSMDLPDICLAFSKCLNYLDLQRTSEASFVFFLFIWTYMRHYLNCRILWSVWTQFDLVPAQWRNWSVDHNGWWLFYGFGSGEIPKWMKYQIFAPILALQLVNAFWTYLILRILVRILSGKNARDVREEDEDEQDRRELAELEAREKAKGGKAQ</sequence>
<evidence type="ECO:0000313" key="13">
    <source>
        <dbReference type="EMBL" id="TNY17197.1"/>
    </source>
</evidence>
<comment type="similarity">
    <text evidence="2">Belongs to the sphingosine N-acyltransferase family.</text>
</comment>
<evidence type="ECO:0000256" key="7">
    <source>
        <dbReference type="ARBA" id="ARBA00023136"/>
    </source>
</evidence>
<dbReference type="InterPro" id="IPR016439">
    <property type="entry name" value="Lag1/Lac1-like"/>
</dbReference>
<keyword evidence="3" id="KW-0808">Transferase</keyword>
<keyword evidence="6 11" id="KW-1133">Transmembrane helix</keyword>
<feature type="compositionally biased region" description="Low complexity" evidence="10">
    <location>
        <begin position="34"/>
        <end position="51"/>
    </location>
</feature>
<keyword evidence="4 9" id="KW-0812">Transmembrane</keyword>